<name>A0ABT4MQJ3_9NOCA</name>
<evidence type="ECO:0000313" key="2">
    <source>
        <dbReference type="Proteomes" id="UP001081071"/>
    </source>
</evidence>
<gene>
    <name evidence="1" type="ORF">O4220_27605</name>
</gene>
<evidence type="ECO:0000313" key="1">
    <source>
        <dbReference type="EMBL" id="MCZ4522305.1"/>
    </source>
</evidence>
<keyword evidence="2" id="KW-1185">Reference proteome</keyword>
<organism evidence="1 2">
    <name type="scientific">Rhodococcus ruber</name>
    <dbReference type="NCBI Taxonomy" id="1830"/>
    <lineage>
        <taxon>Bacteria</taxon>
        <taxon>Bacillati</taxon>
        <taxon>Actinomycetota</taxon>
        <taxon>Actinomycetes</taxon>
        <taxon>Mycobacteriales</taxon>
        <taxon>Nocardiaceae</taxon>
        <taxon>Rhodococcus</taxon>
    </lineage>
</organism>
<dbReference type="EMBL" id="JAPWIJ010000024">
    <property type="protein sequence ID" value="MCZ4522305.1"/>
    <property type="molecule type" value="Genomic_DNA"/>
</dbReference>
<comment type="caution">
    <text evidence="1">The sequence shown here is derived from an EMBL/GenBank/DDBJ whole genome shotgun (WGS) entry which is preliminary data.</text>
</comment>
<protein>
    <submittedName>
        <fullName evidence="1">Uncharacterized protein</fullName>
    </submittedName>
</protein>
<dbReference type="RefSeq" id="WP_269608730.1">
    <property type="nucleotide sequence ID" value="NZ_JAPWIJ010000024.1"/>
</dbReference>
<proteinExistence type="predicted"/>
<dbReference type="Proteomes" id="UP001081071">
    <property type="component" value="Unassembled WGS sequence"/>
</dbReference>
<accession>A0ABT4MQJ3</accession>
<reference evidence="1" key="1">
    <citation type="submission" date="2022-12" db="EMBL/GenBank/DDBJ databases">
        <authorList>
            <person name="Krivoruchko A.V."/>
            <person name="Elkin A."/>
        </authorList>
    </citation>
    <scope>NUCLEOTIDE SEQUENCE</scope>
    <source>
        <strain evidence="1">IEGM 1391</strain>
    </source>
</reference>
<sequence>MVDDVEDHIAALLQRTLELLGDEAIPRGVRVVFDPHASVERP</sequence>